<evidence type="ECO:0000256" key="2">
    <source>
        <dbReference type="ARBA" id="ARBA00022980"/>
    </source>
</evidence>
<dbReference type="KEGG" id="aqu:100634762"/>
<dbReference type="EnsemblMetazoa" id="Aqu2.1.40739_001">
    <property type="protein sequence ID" value="Aqu2.1.40739_001"/>
    <property type="gene ID" value="Aqu2.1.40739"/>
</dbReference>
<proteinExistence type="inferred from homology"/>
<dbReference type="NCBIfam" id="TIGR01080">
    <property type="entry name" value="rplX_A_E"/>
    <property type="match status" value="1"/>
</dbReference>
<evidence type="ECO:0000259" key="5">
    <source>
        <dbReference type="Pfam" id="PF00467"/>
    </source>
</evidence>
<dbReference type="SUPFAM" id="SSF50104">
    <property type="entry name" value="Translation proteins SH3-like domain"/>
    <property type="match status" value="1"/>
</dbReference>
<dbReference type="FunCoup" id="A0A1X7VLG5">
    <property type="interactions" value="345"/>
</dbReference>
<dbReference type="InterPro" id="IPR005756">
    <property type="entry name" value="Ribosomal_uL24_euk/arc"/>
</dbReference>
<sequence length="146" mass="17059">MKFNKFLSSSRRKQRKRHFTAPSSVRRKLMSAPLSKDLRQKYSTRSIPIRKDDEVIVNRGHFKGQQAGKVIQVYRKKWVIHVDRVTREKANGASVYIGIHPSKVVVTKLKLDKDRKKILERKVKAKQADKLKGKHKQEDIKPMETS</sequence>
<dbReference type="GO" id="GO:0006412">
    <property type="term" value="P:translation"/>
    <property type="evidence" value="ECO:0007669"/>
    <property type="project" value="InterPro"/>
</dbReference>
<keyword evidence="3" id="KW-0687">Ribonucleoprotein</keyword>
<dbReference type="CDD" id="cd06089">
    <property type="entry name" value="KOW_RPL26"/>
    <property type="match status" value="1"/>
</dbReference>
<feature type="compositionally biased region" description="Basic residues" evidence="4">
    <location>
        <begin position="10"/>
        <end position="24"/>
    </location>
</feature>
<dbReference type="OrthoDB" id="1688503at2759"/>
<dbReference type="Pfam" id="PF00467">
    <property type="entry name" value="KOW"/>
    <property type="match status" value="1"/>
</dbReference>
<gene>
    <name evidence="6" type="primary">100634762</name>
</gene>
<protein>
    <recommendedName>
        <fullName evidence="5">KOW domain-containing protein</fullName>
    </recommendedName>
</protein>
<feature type="domain" description="KOW" evidence="5">
    <location>
        <begin position="51"/>
        <end position="83"/>
    </location>
</feature>
<feature type="region of interest" description="Disordered" evidence="4">
    <location>
        <begin position="1"/>
        <end position="24"/>
    </location>
</feature>
<dbReference type="PANTHER" id="PTHR11143">
    <property type="entry name" value="60S RIBOSOMAL PROTEIN L26 FAMILY MEMBER"/>
    <property type="match status" value="1"/>
</dbReference>
<accession>A0A1X7VLG5</accession>
<dbReference type="EnsemblMetazoa" id="XM_003383861.3">
    <property type="protein sequence ID" value="XP_003383909.1"/>
    <property type="gene ID" value="LOC100634762"/>
</dbReference>
<reference evidence="7" key="1">
    <citation type="journal article" date="2010" name="Nature">
        <title>The Amphimedon queenslandica genome and the evolution of animal complexity.</title>
        <authorList>
            <person name="Srivastava M."/>
            <person name="Simakov O."/>
            <person name="Chapman J."/>
            <person name="Fahey B."/>
            <person name="Gauthier M.E."/>
            <person name="Mitros T."/>
            <person name="Richards G.S."/>
            <person name="Conaco C."/>
            <person name="Dacre M."/>
            <person name="Hellsten U."/>
            <person name="Larroux C."/>
            <person name="Putnam N.H."/>
            <person name="Stanke M."/>
            <person name="Adamska M."/>
            <person name="Darling A."/>
            <person name="Degnan S.M."/>
            <person name="Oakley T.H."/>
            <person name="Plachetzki D.C."/>
            <person name="Zhai Y."/>
            <person name="Adamski M."/>
            <person name="Calcino A."/>
            <person name="Cummins S.F."/>
            <person name="Goodstein D.M."/>
            <person name="Harris C."/>
            <person name="Jackson D.J."/>
            <person name="Leys S.P."/>
            <person name="Shu S."/>
            <person name="Woodcroft B.J."/>
            <person name="Vervoort M."/>
            <person name="Kosik K.S."/>
            <person name="Manning G."/>
            <person name="Degnan B.M."/>
            <person name="Rokhsar D.S."/>
        </authorList>
    </citation>
    <scope>NUCLEOTIDE SEQUENCE [LARGE SCALE GENOMIC DNA]</scope>
</reference>
<dbReference type="GO" id="GO:0003735">
    <property type="term" value="F:structural constituent of ribosome"/>
    <property type="evidence" value="ECO:0007669"/>
    <property type="project" value="InterPro"/>
</dbReference>
<dbReference type="Pfam" id="PF16906">
    <property type="entry name" value="Ribosomal_L26"/>
    <property type="match status" value="1"/>
</dbReference>
<evidence type="ECO:0000256" key="1">
    <source>
        <dbReference type="ARBA" id="ARBA00010618"/>
    </source>
</evidence>
<evidence type="ECO:0000256" key="4">
    <source>
        <dbReference type="SAM" id="MobiDB-lite"/>
    </source>
</evidence>
<dbReference type="eggNOG" id="KOG3401">
    <property type="taxonomic scope" value="Eukaryota"/>
</dbReference>
<keyword evidence="2" id="KW-0689">Ribosomal protein</keyword>
<dbReference type="Proteomes" id="UP000007879">
    <property type="component" value="Unassembled WGS sequence"/>
</dbReference>
<organism evidence="6">
    <name type="scientific">Amphimedon queenslandica</name>
    <name type="common">Sponge</name>
    <dbReference type="NCBI Taxonomy" id="400682"/>
    <lineage>
        <taxon>Eukaryota</taxon>
        <taxon>Metazoa</taxon>
        <taxon>Porifera</taxon>
        <taxon>Demospongiae</taxon>
        <taxon>Heteroscleromorpha</taxon>
        <taxon>Haplosclerida</taxon>
        <taxon>Niphatidae</taxon>
        <taxon>Amphimedon</taxon>
    </lineage>
</organism>
<reference evidence="6" key="2">
    <citation type="submission" date="2017-05" db="UniProtKB">
        <authorList>
            <consortium name="EnsemblMetazoa"/>
        </authorList>
    </citation>
    <scope>IDENTIFICATION</scope>
</reference>
<dbReference type="AlphaFoldDB" id="A0A1X7VLG5"/>
<dbReference type="HAMAP" id="MF_01326_A">
    <property type="entry name" value="Ribosomal_uL24_A"/>
    <property type="match status" value="1"/>
</dbReference>
<comment type="similarity">
    <text evidence="1">Belongs to the universal ribosomal protein uL24 family.</text>
</comment>
<dbReference type="InterPro" id="IPR041988">
    <property type="entry name" value="Ribosomal_uL24_KOW"/>
</dbReference>
<dbReference type="InterPro" id="IPR005824">
    <property type="entry name" value="KOW"/>
</dbReference>
<dbReference type="STRING" id="400682.A0A1X7VLG5"/>
<dbReference type="InterPro" id="IPR008991">
    <property type="entry name" value="Translation_prot_SH3-like_sf"/>
</dbReference>
<dbReference type="InParanoid" id="A0A1X7VLG5"/>
<dbReference type="GO" id="GO:0003723">
    <property type="term" value="F:RNA binding"/>
    <property type="evidence" value="ECO:0007669"/>
    <property type="project" value="InterPro"/>
</dbReference>
<dbReference type="FunFam" id="2.30.30.30:FF:000009">
    <property type="entry name" value="60S ribosomal protein L26"/>
    <property type="match status" value="1"/>
</dbReference>
<evidence type="ECO:0000256" key="3">
    <source>
        <dbReference type="ARBA" id="ARBA00023274"/>
    </source>
</evidence>
<dbReference type="InterPro" id="IPR014722">
    <property type="entry name" value="Rib_uL2_dom2"/>
</dbReference>
<keyword evidence="7" id="KW-1185">Reference proteome</keyword>
<dbReference type="Gene3D" id="2.30.30.30">
    <property type="match status" value="1"/>
</dbReference>
<feature type="region of interest" description="Disordered" evidence="4">
    <location>
        <begin position="125"/>
        <end position="146"/>
    </location>
</feature>
<evidence type="ECO:0000313" key="6">
    <source>
        <dbReference type="EnsemblMetazoa" id="Aqu2.1.40739_001"/>
    </source>
</evidence>
<dbReference type="GO" id="GO:0015934">
    <property type="term" value="C:large ribosomal subunit"/>
    <property type="evidence" value="ECO:0007669"/>
    <property type="project" value="InterPro"/>
</dbReference>
<evidence type="ECO:0000313" key="7">
    <source>
        <dbReference type="Proteomes" id="UP000007879"/>
    </source>
</evidence>
<dbReference type="OMA" id="VRIMRGD"/>
<name>A0A1X7VLG5_AMPQE</name>